<reference evidence="1 2" key="1">
    <citation type="submission" date="2021-01" db="EMBL/GenBank/DDBJ databases">
        <title>Genome public.</title>
        <authorList>
            <person name="Liu C."/>
            <person name="Sun Q."/>
        </authorList>
    </citation>
    <scope>NUCLEOTIDE SEQUENCE [LARGE SCALE GENOMIC DNA]</scope>
    <source>
        <strain evidence="1 2">YIM B02515</strain>
    </source>
</reference>
<accession>A0ABS1TEH5</accession>
<name>A0ABS1TEH5_9CLOT</name>
<evidence type="ECO:0000313" key="1">
    <source>
        <dbReference type="EMBL" id="MBL4937770.1"/>
    </source>
</evidence>
<proteinExistence type="predicted"/>
<evidence type="ECO:0000313" key="2">
    <source>
        <dbReference type="Proteomes" id="UP000632377"/>
    </source>
</evidence>
<evidence type="ECO:0008006" key="3">
    <source>
        <dbReference type="Google" id="ProtNLM"/>
    </source>
</evidence>
<gene>
    <name evidence="1" type="ORF">JK636_18860</name>
</gene>
<comment type="caution">
    <text evidence="1">The sequence shown here is derived from an EMBL/GenBank/DDBJ whole genome shotgun (WGS) entry which is preliminary data.</text>
</comment>
<organism evidence="1 2">
    <name type="scientific">Clostridium rhizosphaerae</name>
    <dbReference type="NCBI Taxonomy" id="2803861"/>
    <lineage>
        <taxon>Bacteria</taxon>
        <taxon>Bacillati</taxon>
        <taxon>Bacillota</taxon>
        <taxon>Clostridia</taxon>
        <taxon>Eubacteriales</taxon>
        <taxon>Clostridiaceae</taxon>
        <taxon>Clostridium</taxon>
    </lineage>
</organism>
<sequence length="48" mass="5484">MVEISNLKSDKHDSSANKMFKSALHGKIANHIRQLTESEFRKANIRAM</sequence>
<keyword evidence="2" id="KW-1185">Reference proteome</keyword>
<dbReference type="Proteomes" id="UP000632377">
    <property type="component" value="Unassembled WGS sequence"/>
</dbReference>
<dbReference type="EMBL" id="JAESWC010000018">
    <property type="protein sequence ID" value="MBL4937770.1"/>
    <property type="molecule type" value="Genomic_DNA"/>
</dbReference>
<protein>
    <recommendedName>
        <fullName evidence="3">Transposase</fullName>
    </recommendedName>
</protein>